<keyword evidence="4" id="KW-1185">Reference proteome</keyword>
<proteinExistence type="predicted"/>
<dbReference type="Gene3D" id="2.40.50.770">
    <property type="entry name" value="RecQ-mediated genome instability protein Rmi1, C-terminal domain"/>
    <property type="match status" value="1"/>
</dbReference>
<feature type="compositionally biased region" description="Low complexity" evidence="1">
    <location>
        <begin position="148"/>
        <end position="163"/>
    </location>
</feature>
<dbReference type="AlphaFoldDB" id="A0A1Y1JH88"/>
<sequence length="727" mass="85654">MKRLIENNVIKINYNSFLNKYKKNTGCEKDVSEIELYEHFMINPFTYSKPRGCLPSNFNHLKGHHQLDGINIFEVVDYVNISERLYLFEDENEDVTREDHDRDENDQMENCLSSSEKEQGDSTEDGYYHGFKNARNKKEEKKYKKNNKIQTTSKKNKNSTQTKKSTKYKRIYRFLLFDGNVFVYAYEQEHNKNFNYLEKSTYKYSKIILYNKPIIQRGALLLRNNQVSILFKGLRVSDTGSLLLEDYQEDELNITGMNPLLDEINRNCKVDIGKKKESANFINLSNDVKKYSYQCDQTGFPPKIESKRDEDNVHRKFYYIEDSSNNNFDFNKTDVKNVSKTNLDYTCKSNICNTINEHNNNTLNKKYADRICDNVREECKKEGGYVSEMHRNDPSKETKNIHYGGDYSSNKDVNYNVEYTYGINNRYNGYYNCRDKENYCNNSPKLHSNNFNKFDDKYKVTDPKEFTTDSYNGDYFEKEKIHFCKKNSGNYYPTQGYDSYKEKYEENYSKPFQYNDKKLPPHTSEETKYMRSCNELKNVTYQRLQDNIGEEKSCYDMKNSFNPNKVGANYFKENGTFDDHVTDNYHYDTNKEKQKKSITPLANEGNEIWVMGNPYGNAYVQSCENVNNDTFHNTYTNNYHANHMNEGFQNVNNMNFSAKKNSMDSHLGGTHKCEEVIKTDQRCHAKNEKNYNELIDLTEGFFQSDFFHKSQDVESANKGSDVIVLDD</sequence>
<gene>
    <name evidence="3" type="ORF">PGO_081430</name>
</gene>
<dbReference type="OrthoDB" id="380820at2759"/>
<evidence type="ECO:0000313" key="3">
    <source>
        <dbReference type="EMBL" id="GAW80577.1"/>
    </source>
</evidence>
<comment type="caution">
    <text evidence="3">The sequence shown here is derived from an EMBL/GenBank/DDBJ whole genome shotgun (WGS) entry which is preliminary data.</text>
</comment>
<dbReference type="GeneID" id="39747292"/>
<protein>
    <recommendedName>
        <fullName evidence="2">RecQ mediated genome instability protein 1 OB-fold domain-containing protein</fullName>
    </recommendedName>
</protein>
<dbReference type="OMA" id="FQSDFFH"/>
<accession>A0A1Y1JH88</accession>
<evidence type="ECO:0000259" key="2">
    <source>
        <dbReference type="Pfam" id="PF08585"/>
    </source>
</evidence>
<reference evidence="4" key="1">
    <citation type="submission" date="2017-04" db="EMBL/GenBank/DDBJ databases">
        <title>Plasmodium gonderi genome.</title>
        <authorList>
            <person name="Arisue N."/>
            <person name="Honma H."/>
            <person name="Kawai S."/>
            <person name="Tougan T."/>
            <person name="Tanabe K."/>
            <person name="Horii T."/>
        </authorList>
    </citation>
    <scope>NUCLEOTIDE SEQUENCE [LARGE SCALE GENOMIC DNA]</scope>
    <source>
        <strain evidence="4">ATCC 30045</strain>
    </source>
</reference>
<name>A0A1Y1JH88_PLAGO</name>
<feature type="compositionally biased region" description="Basic and acidic residues" evidence="1">
    <location>
        <begin position="94"/>
        <end position="105"/>
    </location>
</feature>
<dbReference type="RefSeq" id="XP_028543166.1">
    <property type="nucleotide sequence ID" value="XM_028687365.1"/>
</dbReference>
<evidence type="ECO:0000256" key="1">
    <source>
        <dbReference type="SAM" id="MobiDB-lite"/>
    </source>
</evidence>
<dbReference type="InterPro" id="IPR042470">
    <property type="entry name" value="RMI1_N_C_sf"/>
</dbReference>
<dbReference type="InterPro" id="IPR013894">
    <property type="entry name" value="RMI1_OB"/>
</dbReference>
<dbReference type="Proteomes" id="UP000195521">
    <property type="component" value="Unassembled WGS sequence"/>
</dbReference>
<feature type="domain" description="RecQ mediated genome instability protein 1 OB-fold" evidence="2">
    <location>
        <begin position="133"/>
        <end position="230"/>
    </location>
</feature>
<dbReference type="EMBL" id="BDQF01000009">
    <property type="protein sequence ID" value="GAW80577.1"/>
    <property type="molecule type" value="Genomic_DNA"/>
</dbReference>
<evidence type="ECO:0000313" key="4">
    <source>
        <dbReference type="Proteomes" id="UP000195521"/>
    </source>
</evidence>
<dbReference type="Pfam" id="PF08585">
    <property type="entry name" value="RMI1_N_C"/>
    <property type="match status" value="1"/>
</dbReference>
<feature type="region of interest" description="Disordered" evidence="1">
    <location>
        <begin position="92"/>
        <end position="164"/>
    </location>
</feature>
<organism evidence="3 4">
    <name type="scientific">Plasmodium gonderi</name>
    <dbReference type="NCBI Taxonomy" id="77519"/>
    <lineage>
        <taxon>Eukaryota</taxon>
        <taxon>Sar</taxon>
        <taxon>Alveolata</taxon>
        <taxon>Apicomplexa</taxon>
        <taxon>Aconoidasida</taxon>
        <taxon>Haemosporida</taxon>
        <taxon>Plasmodiidae</taxon>
        <taxon>Plasmodium</taxon>
        <taxon>Plasmodium (Plasmodium)</taxon>
    </lineage>
</organism>